<dbReference type="OrthoDB" id="6103242at2"/>
<protein>
    <recommendedName>
        <fullName evidence="2">TnsA endonuclease N-terminal domain-containing protein</fullName>
    </recommendedName>
</protein>
<keyword evidence="1" id="KW-1133">Transmembrane helix</keyword>
<feature type="transmembrane region" description="Helical" evidence="1">
    <location>
        <begin position="171"/>
        <end position="191"/>
    </location>
</feature>
<evidence type="ECO:0000313" key="3">
    <source>
        <dbReference type="EMBL" id="TPE46572.1"/>
    </source>
</evidence>
<keyword evidence="4" id="KW-1185">Reference proteome</keyword>
<evidence type="ECO:0000259" key="2">
    <source>
        <dbReference type="Pfam" id="PF08722"/>
    </source>
</evidence>
<evidence type="ECO:0000313" key="4">
    <source>
        <dbReference type="Proteomes" id="UP000315901"/>
    </source>
</evidence>
<feature type="domain" description="TnsA endonuclease N-terminal" evidence="2">
    <location>
        <begin position="44"/>
        <end position="119"/>
    </location>
</feature>
<proteinExistence type="predicted"/>
<keyword evidence="1" id="KW-0472">Membrane</keyword>
<dbReference type="Gene3D" id="3.40.91.30">
    <property type="match status" value="1"/>
</dbReference>
<dbReference type="AlphaFoldDB" id="A0A501WCM4"/>
<dbReference type="RefSeq" id="WP_140591447.1">
    <property type="nucleotide sequence ID" value="NZ_VFRR01000057.1"/>
</dbReference>
<organism evidence="3 4">
    <name type="scientific">Maribrevibacterium harenarium</name>
    <dbReference type="NCBI Taxonomy" id="2589817"/>
    <lineage>
        <taxon>Bacteria</taxon>
        <taxon>Pseudomonadati</taxon>
        <taxon>Pseudomonadota</taxon>
        <taxon>Gammaproteobacteria</taxon>
        <taxon>Oceanospirillales</taxon>
        <taxon>Oceanospirillaceae</taxon>
        <taxon>Maribrevibacterium</taxon>
    </lineage>
</organism>
<dbReference type="EMBL" id="VFRR01000057">
    <property type="protein sequence ID" value="TPE46572.1"/>
    <property type="molecule type" value="Genomic_DNA"/>
</dbReference>
<keyword evidence="1" id="KW-0812">Transmembrane</keyword>
<sequence length="207" mass="23629">MYTRNLRKPSPSKNIYKFASRKSHSTIMCESGLEFDACFHLEFSPTIAAFESQPHGIEYLVDGKVRRYTPDFKVVKNTGEIEYIEIKPERIHTTEKFRNEFEKKRAAYSELGYKLILVSEKQIRNQHLLSNLKTLHRFSNTTLSDVHKKVLELVKKVKSLSIRQMAAKMNLVIGECIAACAVLIGIGAITADLVTEPLCEHSLINEN</sequence>
<comment type="caution">
    <text evidence="3">The sequence shown here is derived from an EMBL/GenBank/DDBJ whole genome shotgun (WGS) entry which is preliminary data.</text>
</comment>
<evidence type="ECO:0000256" key="1">
    <source>
        <dbReference type="SAM" id="Phobius"/>
    </source>
</evidence>
<dbReference type="Pfam" id="PF08722">
    <property type="entry name" value="Tn7_TnsA-like_N"/>
    <property type="match status" value="1"/>
</dbReference>
<dbReference type="InterPro" id="IPR014833">
    <property type="entry name" value="TnsA_N"/>
</dbReference>
<dbReference type="Proteomes" id="UP000315901">
    <property type="component" value="Unassembled WGS sequence"/>
</dbReference>
<reference evidence="3 4" key="1">
    <citation type="submission" date="2019-06" db="EMBL/GenBank/DDBJ databases">
        <title>A novel bacterium of genus Marinomonas, isolated from coastal sand.</title>
        <authorList>
            <person name="Huang H."/>
            <person name="Mo K."/>
            <person name="Hu Y."/>
        </authorList>
    </citation>
    <scope>NUCLEOTIDE SEQUENCE [LARGE SCALE GENOMIC DNA]</scope>
    <source>
        <strain evidence="3 4">HB171799</strain>
    </source>
</reference>
<gene>
    <name evidence="3" type="ORF">FJM67_15975</name>
</gene>
<accession>A0A501WCM4</accession>
<name>A0A501WCM4_9GAMM</name>